<dbReference type="Gene3D" id="1.10.287.130">
    <property type="match status" value="1"/>
</dbReference>
<dbReference type="Proteomes" id="UP001451782">
    <property type="component" value="Chromosome"/>
</dbReference>
<dbReference type="PANTHER" id="PTHR45453">
    <property type="entry name" value="PHOSPHATE REGULON SENSOR PROTEIN PHOR"/>
    <property type="match status" value="1"/>
</dbReference>
<dbReference type="InterPro" id="IPR036097">
    <property type="entry name" value="HisK_dim/P_sf"/>
</dbReference>
<organism evidence="13 14">
    <name type="scientific">Yoonia algicola</name>
    <dbReference type="NCBI Taxonomy" id="3137368"/>
    <lineage>
        <taxon>Bacteria</taxon>
        <taxon>Pseudomonadati</taxon>
        <taxon>Pseudomonadota</taxon>
        <taxon>Alphaproteobacteria</taxon>
        <taxon>Rhodobacterales</taxon>
        <taxon>Paracoccaceae</taxon>
        <taxon>Yoonia</taxon>
    </lineage>
</organism>
<evidence type="ECO:0000256" key="2">
    <source>
        <dbReference type="ARBA" id="ARBA00004236"/>
    </source>
</evidence>
<keyword evidence="7" id="KW-0547">Nucleotide-binding</keyword>
<reference evidence="13 14" key="1">
    <citation type="submission" date="2024-04" db="EMBL/GenBank/DDBJ databases">
        <title>Phylogenomic analyses of a clade within the roseobacter group suggest taxonomic reassignments of species of the genera Aestuariivita, Citreicella, Loktanella, Nautella, Pelagibaca, Ruegeria, Thalassobius, Thiobacimonas and Tropicibacter, and the proposal o.</title>
        <authorList>
            <person name="Jeon C.O."/>
        </authorList>
    </citation>
    <scope>NUCLEOTIDE SEQUENCE [LARGE SCALE GENOMIC DNA]</scope>
    <source>
        <strain evidence="13 14">G8-12</strain>
    </source>
</reference>
<keyword evidence="6" id="KW-0808">Transferase</keyword>
<dbReference type="InterPro" id="IPR003661">
    <property type="entry name" value="HisK_dim/P_dom"/>
</dbReference>
<keyword evidence="4" id="KW-1003">Cell membrane</keyword>
<dbReference type="CDD" id="cd00082">
    <property type="entry name" value="HisKA"/>
    <property type="match status" value="1"/>
</dbReference>
<dbReference type="Gene3D" id="3.30.565.10">
    <property type="entry name" value="Histidine kinase-like ATPase, C-terminal domain"/>
    <property type="match status" value="1"/>
</dbReference>
<feature type="domain" description="Histidine kinase" evidence="12">
    <location>
        <begin position="118"/>
        <end position="343"/>
    </location>
</feature>
<keyword evidence="9 13" id="KW-0067">ATP-binding</keyword>
<dbReference type="InterPro" id="IPR003594">
    <property type="entry name" value="HATPase_dom"/>
</dbReference>
<evidence type="ECO:0000256" key="8">
    <source>
        <dbReference type="ARBA" id="ARBA00022777"/>
    </source>
</evidence>
<evidence type="ECO:0000256" key="10">
    <source>
        <dbReference type="ARBA" id="ARBA00023012"/>
    </source>
</evidence>
<keyword evidence="8" id="KW-0418">Kinase</keyword>
<dbReference type="FunFam" id="1.10.287.130:FF:000008">
    <property type="entry name" value="Two-component sensor histidine kinase"/>
    <property type="match status" value="1"/>
</dbReference>
<dbReference type="PANTHER" id="PTHR45453:SF1">
    <property type="entry name" value="PHOSPHATE REGULON SENSOR PROTEIN PHOR"/>
    <property type="match status" value="1"/>
</dbReference>
<accession>A0AAN0M7U6</accession>
<dbReference type="InterPro" id="IPR036890">
    <property type="entry name" value="HATPase_C_sf"/>
</dbReference>
<dbReference type="AlphaFoldDB" id="A0AAN0M7U6"/>
<dbReference type="Pfam" id="PF00512">
    <property type="entry name" value="HisKA"/>
    <property type="match status" value="1"/>
</dbReference>
<evidence type="ECO:0000313" key="14">
    <source>
        <dbReference type="Proteomes" id="UP001451782"/>
    </source>
</evidence>
<dbReference type="CDD" id="cd00075">
    <property type="entry name" value="HATPase"/>
    <property type="match status" value="1"/>
</dbReference>
<dbReference type="Pfam" id="PF02518">
    <property type="entry name" value="HATPase_c"/>
    <property type="match status" value="1"/>
</dbReference>
<sequence length="345" mass="37732">MTDEQIVSILHAFPMPVLVVGADDRVRAANHMVDSILGPDLLGMHYITALRQPTIIAAIAETRRTGVGAFVRYTGRSGPKDTIYRVSVALAHNDIVLTFEDQTASEQAGQMRRDFVANVSHELRTPLTALLGFIETLNGAAKDDPVARTRFLDIMAHEANRMRRLVDDLMSLTRVEEDERVRPREEVELGGLLASVLKGLEPQASAAGVTVRLDLVVPQETVPGDAGQLVQVFTNLVENAIKYGATGKEVTVSLLPRAMHARLRAEAVQITVTDKGEGIAEHHLARLTERFYRVDNHRSREVGGTGLGLAIVKHIINRHRGRLAIESQLEKGTTVSVFLPTAAVS</sequence>
<dbReference type="EC" id="2.7.13.3" evidence="3"/>
<dbReference type="SMART" id="SM00387">
    <property type="entry name" value="HATPase_c"/>
    <property type="match status" value="1"/>
</dbReference>
<dbReference type="KEGG" id="yag:AABB28_05350"/>
<dbReference type="FunFam" id="3.30.565.10:FF:000006">
    <property type="entry name" value="Sensor histidine kinase WalK"/>
    <property type="match status" value="1"/>
</dbReference>
<keyword evidence="14" id="KW-1185">Reference proteome</keyword>
<dbReference type="PROSITE" id="PS50109">
    <property type="entry name" value="HIS_KIN"/>
    <property type="match status" value="1"/>
</dbReference>
<comment type="catalytic activity">
    <reaction evidence="1">
        <text>ATP + protein L-histidine = ADP + protein N-phospho-L-histidine.</text>
        <dbReference type="EC" id="2.7.13.3"/>
    </reaction>
</comment>
<dbReference type="GO" id="GO:0005886">
    <property type="term" value="C:plasma membrane"/>
    <property type="evidence" value="ECO:0007669"/>
    <property type="project" value="UniProtKB-SubCell"/>
</dbReference>
<dbReference type="RefSeq" id="WP_342071064.1">
    <property type="nucleotide sequence ID" value="NZ_CP151762.1"/>
</dbReference>
<dbReference type="GO" id="GO:0000155">
    <property type="term" value="F:phosphorelay sensor kinase activity"/>
    <property type="evidence" value="ECO:0007669"/>
    <property type="project" value="InterPro"/>
</dbReference>
<evidence type="ECO:0000256" key="5">
    <source>
        <dbReference type="ARBA" id="ARBA00022553"/>
    </source>
</evidence>
<evidence type="ECO:0000256" key="11">
    <source>
        <dbReference type="ARBA" id="ARBA00023136"/>
    </source>
</evidence>
<evidence type="ECO:0000259" key="12">
    <source>
        <dbReference type="PROSITE" id="PS50109"/>
    </source>
</evidence>
<dbReference type="EMBL" id="CP151762">
    <property type="protein sequence ID" value="WZU64703.1"/>
    <property type="molecule type" value="Genomic_DNA"/>
</dbReference>
<proteinExistence type="predicted"/>
<evidence type="ECO:0000256" key="6">
    <source>
        <dbReference type="ARBA" id="ARBA00022679"/>
    </source>
</evidence>
<dbReference type="SMART" id="SM00388">
    <property type="entry name" value="HisKA"/>
    <property type="match status" value="1"/>
</dbReference>
<keyword evidence="10" id="KW-0902">Two-component regulatory system</keyword>
<evidence type="ECO:0000256" key="3">
    <source>
        <dbReference type="ARBA" id="ARBA00012438"/>
    </source>
</evidence>
<comment type="subcellular location">
    <subcellularLocation>
        <location evidence="2">Cell membrane</location>
    </subcellularLocation>
</comment>
<dbReference type="SUPFAM" id="SSF55874">
    <property type="entry name" value="ATPase domain of HSP90 chaperone/DNA topoisomerase II/histidine kinase"/>
    <property type="match status" value="1"/>
</dbReference>
<dbReference type="InterPro" id="IPR005467">
    <property type="entry name" value="His_kinase_dom"/>
</dbReference>
<evidence type="ECO:0000256" key="4">
    <source>
        <dbReference type="ARBA" id="ARBA00022475"/>
    </source>
</evidence>
<evidence type="ECO:0000256" key="9">
    <source>
        <dbReference type="ARBA" id="ARBA00022840"/>
    </source>
</evidence>
<dbReference type="SUPFAM" id="SSF47384">
    <property type="entry name" value="Homodimeric domain of signal transducing histidine kinase"/>
    <property type="match status" value="1"/>
</dbReference>
<evidence type="ECO:0000256" key="7">
    <source>
        <dbReference type="ARBA" id="ARBA00022741"/>
    </source>
</evidence>
<keyword evidence="11" id="KW-0472">Membrane</keyword>
<protein>
    <recommendedName>
        <fullName evidence="3">histidine kinase</fullName>
        <ecNumber evidence="3">2.7.13.3</ecNumber>
    </recommendedName>
</protein>
<keyword evidence="5" id="KW-0597">Phosphoprotein</keyword>
<evidence type="ECO:0000256" key="1">
    <source>
        <dbReference type="ARBA" id="ARBA00000085"/>
    </source>
</evidence>
<dbReference type="InterPro" id="IPR050351">
    <property type="entry name" value="BphY/WalK/GraS-like"/>
</dbReference>
<dbReference type="InterPro" id="IPR004358">
    <property type="entry name" value="Sig_transdc_His_kin-like_C"/>
</dbReference>
<evidence type="ECO:0000313" key="13">
    <source>
        <dbReference type="EMBL" id="WZU64703.1"/>
    </source>
</evidence>
<name>A0AAN0M7U6_9RHOB</name>
<dbReference type="GO" id="GO:0004721">
    <property type="term" value="F:phosphoprotein phosphatase activity"/>
    <property type="evidence" value="ECO:0007669"/>
    <property type="project" value="TreeGrafter"/>
</dbReference>
<dbReference type="PRINTS" id="PR00344">
    <property type="entry name" value="BCTRLSENSOR"/>
</dbReference>
<dbReference type="GO" id="GO:0016036">
    <property type="term" value="P:cellular response to phosphate starvation"/>
    <property type="evidence" value="ECO:0007669"/>
    <property type="project" value="TreeGrafter"/>
</dbReference>
<dbReference type="GO" id="GO:0005524">
    <property type="term" value="F:ATP binding"/>
    <property type="evidence" value="ECO:0007669"/>
    <property type="project" value="UniProtKB-KW"/>
</dbReference>
<gene>
    <name evidence="13" type="ORF">AABB28_05350</name>
</gene>